<sequence>MTKYKPMFRFLAAAFIMAAVTFYFAAAEAAAGDVPAEKVRIKLDIAAEAFNLEAKDRKALEKKIESYMLTAILKSTDAALTDKNFDAQLSVRFKTAAAFSQKENDSLVILSAAGSLAGSARSPIFESQADEARGFVFHELFCFPMDDLKENCESMVSGFNDKIVACVRAAKIRREWKLKKYSEWKSNRSMSILDEELEAAGMSFDELMKEFRDMSSSGK</sequence>
<evidence type="ECO:0000313" key="2">
    <source>
        <dbReference type="EMBL" id="OGM03360.1"/>
    </source>
</evidence>
<name>A0A1F7WKM2_9BACT</name>
<organism evidence="2 3">
    <name type="scientific">Candidatus Wallbacteria bacterium GWC2_49_35</name>
    <dbReference type="NCBI Taxonomy" id="1817813"/>
    <lineage>
        <taxon>Bacteria</taxon>
        <taxon>Candidatus Walliibacteriota</taxon>
    </lineage>
</organism>
<proteinExistence type="predicted"/>
<keyword evidence="1" id="KW-0732">Signal</keyword>
<accession>A0A1F7WKM2</accession>
<reference evidence="2 3" key="1">
    <citation type="journal article" date="2016" name="Nat. Commun.">
        <title>Thousands of microbial genomes shed light on interconnected biogeochemical processes in an aquifer system.</title>
        <authorList>
            <person name="Anantharaman K."/>
            <person name="Brown C.T."/>
            <person name="Hug L.A."/>
            <person name="Sharon I."/>
            <person name="Castelle C.J."/>
            <person name="Probst A.J."/>
            <person name="Thomas B.C."/>
            <person name="Singh A."/>
            <person name="Wilkins M.J."/>
            <person name="Karaoz U."/>
            <person name="Brodie E.L."/>
            <person name="Williams K.H."/>
            <person name="Hubbard S.S."/>
            <person name="Banfield J.F."/>
        </authorList>
    </citation>
    <scope>NUCLEOTIDE SEQUENCE [LARGE SCALE GENOMIC DNA]</scope>
</reference>
<feature type="chain" id="PRO_5009533468" evidence="1">
    <location>
        <begin position="26"/>
        <end position="219"/>
    </location>
</feature>
<evidence type="ECO:0000313" key="3">
    <source>
        <dbReference type="Proteomes" id="UP000178735"/>
    </source>
</evidence>
<dbReference type="EMBL" id="MGFH01000170">
    <property type="protein sequence ID" value="OGM03360.1"/>
    <property type="molecule type" value="Genomic_DNA"/>
</dbReference>
<evidence type="ECO:0000256" key="1">
    <source>
        <dbReference type="SAM" id="SignalP"/>
    </source>
</evidence>
<gene>
    <name evidence="2" type="ORF">A2008_13075</name>
</gene>
<comment type="caution">
    <text evidence="2">The sequence shown here is derived from an EMBL/GenBank/DDBJ whole genome shotgun (WGS) entry which is preliminary data.</text>
</comment>
<protein>
    <submittedName>
        <fullName evidence="2">Uncharacterized protein</fullName>
    </submittedName>
</protein>
<dbReference type="AlphaFoldDB" id="A0A1F7WKM2"/>
<dbReference type="STRING" id="1817813.A2008_13075"/>
<dbReference type="Proteomes" id="UP000178735">
    <property type="component" value="Unassembled WGS sequence"/>
</dbReference>
<feature type="signal peptide" evidence="1">
    <location>
        <begin position="1"/>
        <end position="25"/>
    </location>
</feature>